<dbReference type="InterPro" id="IPR036514">
    <property type="entry name" value="SGNH_hydro_sf"/>
</dbReference>
<dbReference type="PANTHER" id="PTHR30383">
    <property type="entry name" value="THIOESTERASE 1/PROTEASE 1/LYSOPHOSPHOLIPASE L1"/>
    <property type="match status" value="1"/>
</dbReference>
<accession>A0A212KCR7</accession>
<dbReference type="Pfam" id="PF13472">
    <property type="entry name" value="Lipase_GDSL_2"/>
    <property type="match status" value="1"/>
</dbReference>
<dbReference type="PANTHER" id="PTHR30383:SF5">
    <property type="entry name" value="SGNH HYDROLASE-TYPE ESTERASE DOMAIN-CONTAINING PROTEIN"/>
    <property type="match status" value="1"/>
</dbReference>
<dbReference type="Gene3D" id="3.40.50.1110">
    <property type="entry name" value="SGNH hydrolase"/>
    <property type="match status" value="1"/>
</dbReference>
<proteinExistence type="predicted"/>
<evidence type="ECO:0000259" key="1">
    <source>
        <dbReference type="Pfam" id="PF13472"/>
    </source>
</evidence>
<gene>
    <name evidence="2" type="ORF">KL86DPRO_50186</name>
</gene>
<dbReference type="AlphaFoldDB" id="A0A212KCR7"/>
<dbReference type="SUPFAM" id="SSF52266">
    <property type="entry name" value="SGNH hydrolase"/>
    <property type="match status" value="1"/>
</dbReference>
<dbReference type="GO" id="GO:0004622">
    <property type="term" value="F:phosphatidylcholine lysophospholipase activity"/>
    <property type="evidence" value="ECO:0007669"/>
    <property type="project" value="TreeGrafter"/>
</dbReference>
<dbReference type="InterPro" id="IPR051532">
    <property type="entry name" value="Ester_Hydrolysis_Enzymes"/>
</dbReference>
<dbReference type="InterPro" id="IPR013830">
    <property type="entry name" value="SGNH_hydro"/>
</dbReference>
<evidence type="ECO:0000313" key="2">
    <source>
        <dbReference type="EMBL" id="SBW09490.1"/>
    </source>
</evidence>
<feature type="domain" description="SGNH hydrolase-type esterase" evidence="1">
    <location>
        <begin position="5"/>
        <end position="181"/>
    </location>
</feature>
<dbReference type="EMBL" id="FLUQ01000005">
    <property type="protein sequence ID" value="SBW09490.1"/>
    <property type="molecule type" value="Genomic_DNA"/>
</dbReference>
<organism evidence="2">
    <name type="scientific">uncultured delta proteobacterium</name>
    <dbReference type="NCBI Taxonomy" id="34034"/>
    <lineage>
        <taxon>Bacteria</taxon>
        <taxon>Deltaproteobacteria</taxon>
        <taxon>environmental samples</taxon>
    </lineage>
</organism>
<sequence>MAILCLGDSLTYGYEVDRKHVWPALAEKELGVPVLNKGVNGLMTAGMLSLCTQKAVSAAATAVMLLGGANDILSGLDPAEPLANMAALIDRVRHMGGTPLCGIPIPFCPPIREDWAAMADFPERTPVYEEYVARLRALAGEKDCPVVDFRAGLAGHAAGIALPVRAFYSDGIHLNREGHQVFAAIFVSALRERAFV</sequence>
<reference evidence="2" key="1">
    <citation type="submission" date="2016-04" db="EMBL/GenBank/DDBJ databases">
        <authorList>
            <person name="Evans L.H."/>
            <person name="Alamgir A."/>
            <person name="Owens N."/>
            <person name="Weber N.D."/>
            <person name="Virtaneva K."/>
            <person name="Barbian K."/>
            <person name="Babar A."/>
            <person name="Rosenke K."/>
        </authorList>
    </citation>
    <scope>NUCLEOTIDE SEQUENCE</scope>
    <source>
        <strain evidence="2">86</strain>
    </source>
</reference>
<protein>
    <recommendedName>
        <fullName evidence="1">SGNH hydrolase-type esterase domain-containing protein</fullName>
    </recommendedName>
</protein>
<name>A0A212KCR7_9DELT</name>